<dbReference type="Proteomes" id="UP001396334">
    <property type="component" value="Unassembled WGS sequence"/>
</dbReference>
<evidence type="ECO:0000313" key="2">
    <source>
        <dbReference type="Proteomes" id="UP001396334"/>
    </source>
</evidence>
<dbReference type="EMBL" id="JBBPBN010000029">
    <property type="protein sequence ID" value="KAK9006416.1"/>
    <property type="molecule type" value="Genomic_DNA"/>
</dbReference>
<reference evidence="1 2" key="1">
    <citation type="journal article" date="2024" name="G3 (Bethesda)">
        <title>Genome assembly of Hibiscus sabdariffa L. provides insights into metabolisms of medicinal natural products.</title>
        <authorList>
            <person name="Kim T."/>
        </authorList>
    </citation>
    <scope>NUCLEOTIDE SEQUENCE [LARGE SCALE GENOMIC DNA]</scope>
    <source>
        <strain evidence="1">TK-2024</strain>
        <tissue evidence="1">Old leaves</tissue>
    </source>
</reference>
<gene>
    <name evidence="1" type="ORF">V6N11_035456</name>
</gene>
<accession>A0ABR2R0E6</accession>
<sequence length="121" mass="13336">MSTFEHGHGRLNLEGSLIGKNKVVKPRGAKENVRQGLKIRKATKEKTISHPVLIEWFDNVTSQLNSIATCPNLDHSGSAKFVVNQSGGLKVVLSDGNRSVVRHMKSNNVIDRHDQSLALDQ</sequence>
<protein>
    <submittedName>
        <fullName evidence="1">Uncharacterized protein</fullName>
    </submittedName>
</protein>
<comment type="caution">
    <text evidence="1">The sequence shown here is derived from an EMBL/GenBank/DDBJ whole genome shotgun (WGS) entry which is preliminary data.</text>
</comment>
<proteinExistence type="predicted"/>
<organism evidence="1 2">
    <name type="scientific">Hibiscus sabdariffa</name>
    <name type="common">roselle</name>
    <dbReference type="NCBI Taxonomy" id="183260"/>
    <lineage>
        <taxon>Eukaryota</taxon>
        <taxon>Viridiplantae</taxon>
        <taxon>Streptophyta</taxon>
        <taxon>Embryophyta</taxon>
        <taxon>Tracheophyta</taxon>
        <taxon>Spermatophyta</taxon>
        <taxon>Magnoliopsida</taxon>
        <taxon>eudicotyledons</taxon>
        <taxon>Gunneridae</taxon>
        <taxon>Pentapetalae</taxon>
        <taxon>rosids</taxon>
        <taxon>malvids</taxon>
        <taxon>Malvales</taxon>
        <taxon>Malvaceae</taxon>
        <taxon>Malvoideae</taxon>
        <taxon>Hibiscus</taxon>
    </lineage>
</organism>
<evidence type="ECO:0000313" key="1">
    <source>
        <dbReference type="EMBL" id="KAK9006416.1"/>
    </source>
</evidence>
<keyword evidence="2" id="KW-1185">Reference proteome</keyword>
<name>A0ABR2R0E6_9ROSI</name>